<dbReference type="InterPro" id="IPR011009">
    <property type="entry name" value="Kinase-like_dom_sf"/>
</dbReference>
<evidence type="ECO:0000259" key="2">
    <source>
        <dbReference type="PROSITE" id="PS50011"/>
    </source>
</evidence>
<dbReference type="AlphaFoldDB" id="A0A1C7LZ85"/>
<dbReference type="Proteomes" id="UP000092993">
    <property type="component" value="Unassembled WGS sequence"/>
</dbReference>
<dbReference type="GO" id="GO:0005524">
    <property type="term" value="F:ATP binding"/>
    <property type="evidence" value="ECO:0007669"/>
    <property type="project" value="InterPro"/>
</dbReference>
<accession>A0A1C7LZ85</accession>
<dbReference type="InterPro" id="IPR048958">
    <property type="entry name" value="Polysacc_lyase_14"/>
</dbReference>
<gene>
    <name evidence="3" type="ORF">A0H81_11788</name>
</gene>
<dbReference type="InterPro" id="IPR000719">
    <property type="entry name" value="Prot_kinase_dom"/>
</dbReference>
<organism evidence="3 4">
    <name type="scientific">Grifola frondosa</name>
    <name type="common">Maitake</name>
    <name type="synonym">Polyporus frondosus</name>
    <dbReference type="NCBI Taxonomy" id="5627"/>
    <lineage>
        <taxon>Eukaryota</taxon>
        <taxon>Fungi</taxon>
        <taxon>Dikarya</taxon>
        <taxon>Basidiomycota</taxon>
        <taxon>Agaricomycotina</taxon>
        <taxon>Agaricomycetes</taxon>
        <taxon>Polyporales</taxon>
        <taxon>Grifolaceae</taxon>
        <taxon>Grifola</taxon>
    </lineage>
</organism>
<dbReference type="PROSITE" id="PS50011">
    <property type="entry name" value="PROTEIN_KINASE_DOM"/>
    <property type="match status" value="1"/>
</dbReference>
<dbReference type="Gene3D" id="3.30.200.20">
    <property type="entry name" value="Phosphorylase Kinase, domain 1"/>
    <property type="match status" value="1"/>
</dbReference>
<dbReference type="STRING" id="5627.A0A1C7LZ85"/>
<dbReference type="Pfam" id="PF21294">
    <property type="entry name" value="Polysacc_lyase_14"/>
    <property type="match status" value="1"/>
</dbReference>
<dbReference type="EMBL" id="LUGG01000022">
    <property type="protein sequence ID" value="OBZ68124.1"/>
    <property type="molecule type" value="Genomic_DNA"/>
</dbReference>
<evidence type="ECO:0000256" key="1">
    <source>
        <dbReference type="SAM" id="SignalP"/>
    </source>
</evidence>
<proteinExistence type="predicted"/>
<dbReference type="GO" id="GO:0004672">
    <property type="term" value="F:protein kinase activity"/>
    <property type="evidence" value="ECO:0007669"/>
    <property type="project" value="InterPro"/>
</dbReference>
<dbReference type="PANTHER" id="PTHR40124">
    <property type="match status" value="1"/>
</dbReference>
<keyword evidence="1" id="KW-0732">Signal</keyword>
<dbReference type="Gene3D" id="2.60.120.200">
    <property type="match status" value="1"/>
</dbReference>
<name>A0A1C7LZ85_GRIFR</name>
<reference evidence="3 4" key="1">
    <citation type="submission" date="2016-03" db="EMBL/GenBank/DDBJ databases">
        <title>Whole genome sequencing of Grifola frondosa 9006-11.</title>
        <authorList>
            <person name="Min B."/>
            <person name="Park H."/>
            <person name="Kim J.-G."/>
            <person name="Cho H."/>
            <person name="Oh Y.-L."/>
            <person name="Kong W.-S."/>
            <person name="Choi I.-G."/>
        </authorList>
    </citation>
    <scope>NUCLEOTIDE SEQUENCE [LARGE SCALE GENOMIC DNA]</scope>
    <source>
        <strain evidence="3 4">9006-11</strain>
    </source>
</reference>
<dbReference type="SUPFAM" id="SSF56112">
    <property type="entry name" value="Protein kinase-like (PK-like)"/>
    <property type="match status" value="1"/>
</dbReference>
<feature type="signal peptide" evidence="1">
    <location>
        <begin position="1"/>
        <end position="20"/>
    </location>
</feature>
<comment type="caution">
    <text evidence="3">The sequence shown here is derived from an EMBL/GenBank/DDBJ whole genome shotgun (WGS) entry which is preliminary data.</text>
</comment>
<feature type="chain" id="PRO_5008888850" description="Protein kinase domain-containing protein" evidence="1">
    <location>
        <begin position="21"/>
        <end position="544"/>
    </location>
</feature>
<keyword evidence="4" id="KW-1185">Reference proteome</keyword>
<evidence type="ECO:0000313" key="3">
    <source>
        <dbReference type="EMBL" id="OBZ68124.1"/>
    </source>
</evidence>
<sequence>MLPLALILCTVLFSMTPVFSQFADPTAVASQFSLTTSTSIPFPTATLSNADAQSFIVSGWSLSKGRIQNGAENIAFVDDPFPNAPAPSSTSNTSGPVLQVQYPAGGFGSNTSGLQLYSLWNTSDGSAFQSMMLTYEVAFDANFTFVKGGKLPGVRGGPDPDGCSGGVAANGSNCFSTRLMWRKEAAGEVYAYMLTPNNICSNSDFICNSDGFGTSIDRGSFSFVNAQWNRVTVVVRMNTASTVNGMVSLYYNNVKALEQDALYYRSSSGVNINGLYLSTFFGGSDSSWAPNSTVHSYFRNFELWGSSSHRTSLARKSALPPFRCRRHRRRNPITELVNNFNCILRLDIDGLLLWIISEIWDLLLCHLGAEIWIKPPVLSGPKVVSFENKTIWTLYDATKRDDGTPVSVFEFDANTPAKKNLFPLAKNALRKLRTVRHPEVLKFMDAVESDSTIYIMTERVRPLGSAVQDWSSKGVQERRGLAFGVCTEFRFALAGLYVAGLRVTDVQVALSFLNDSAGSTHGNVRVDSVFISSSGEWKLGDLMC</sequence>
<feature type="domain" description="Protein kinase" evidence="2">
    <location>
        <begin position="380"/>
        <end position="544"/>
    </location>
</feature>
<dbReference type="PANTHER" id="PTHR40124:SF1">
    <property type="entry name" value="DISAGGREGATASE RELATED REPEAT PROTEIN"/>
    <property type="match status" value="1"/>
</dbReference>
<evidence type="ECO:0000313" key="4">
    <source>
        <dbReference type="Proteomes" id="UP000092993"/>
    </source>
</evidence>
<protein>
    <recommendedName>
        <fullName evidence="2">Protein kinase domain-containing protein</fullName>
    </recommendedName>
</protein>
<dbReference type="OrthoDB" id="2395160at2759"/>
<dbReference type="Gene3D" id="1.10.510.10">
    <property type="entry name" value="Transferase(Phosphotransferase) domain 1"/>
    <property type="match status" value="1"/>
</dbReference>